<protein>
    <submittedName>
        <fullName evidence="1">Uncharacterized protein</fullName>
    </submittedName>
</protein>
<proteinExistence type="predicted"/>
<evidence type="ECO:0000313" key="2">
    <source>
        <dbReference type="Proteomes" id="UP001454036"/>
    </source>
</evidence>
<evidence type="ECO:0000313" key="1">
    <source>
        <dbReference type="EMBL" id="GAA0162574.1"/>
    </source>
</evidence>
<dbReference type="AlphaFoldDB" id="A0AAV3QEP2"/>
<accession>A0AAV3QEP2</accession>
<reference evidence="1 2" key="1">
    <citation type="submission" date="2024-01" db="EMBL/GenBank/DDBJ databases">
        <title>The complete chloroplast genome sequence of Lithospermum erythrorhizon: insights into the phylogenetic relationship among Boraginaceae species and the maternal lineages of purple gromwells.</title>
        <authorList>
            <person name="Okada T."/>
            <person name="Watanabe K."/>
        </authorList>
    </citation>
    <scope>NUCLEOTIDE SEQUENCE [LARGE SCALE GENOMIC DNA]</scope>
</reference>
<organism evidence="1 2">
    <name type="scientific">Lithospermum erythrorhizon</name>
    <name type="common">Purple gromwell</name>
    <name type="synonym">Lithospermum officinale var. erythrorhizon</name>
    <dbReference type="NCBI Taxonomy" id="34254"/>
    <lineage>
        <taxon>Eukaryota</taxon>
        <taxon>Viridiplantae</taxon>
        <taxon>Streptophyta</taxon>
        <taxon>Embryophyta</taxon>
        <taxon>Tracheophyta</taxon>
        <taxon>Spermatophyta</taxon>
        <taxon>Magnoliopsida</taxon>
        <taxon>eudicotyledons</taxon>
        <taxon>Gunneridae</taxon>
        <taxon>Pentapetalae</taxon>
        <taxon>asterids</taxon>
        <taxon>lamiids</taxon>
        <taxon>Boraginales</taxon>
        <taxon>Boraginaceae</taxon>
        <taxon>Boraginoideae</taxon>
        <taxon>Lithospermeae</taxon>
        <taxon>Lithospermum</taxon>
    </lineage>
</organism>
<gene>
    <name evidence="1" type="ORF">LIER_18637</name>
</gene>
<dbReference type="Proteomes" id="UP001454036">
    <property type="component" value="Unassembled WGS sequence"/>
</dbReference>
<sequence>MESYSQAQIMETSLEGFQTAEGLGELVRGSEARKELLLRYFSLSLERTVQTLQAKLEEADHEVPTSF</sequence>
<comment type="caution">
    <text evidence="1">The sequence shown here is derived from an EMBL/GenBank/DDBJ whole genome shotgun (WGS) entry which is preliminary data.</text>
</comment>
<dbReference type="EMBL" id="BAABME010004497">
    <property type="protein sequence ID" value="GAA0162574.1"/>
    <property type="molecule type" value="Genomic_DNA"/>
</dbReference>
<name>A0AAV3QEP2_LITER</name>
<keyword evidence="2" id="KW-1185">Reference proteome</keyword>